<dbReference type="InterPro" id="IPR015940">
    <property type="entry name" value="UBA"/>
</dbReference>
<accession>K0SCB3</accession>
<name>K0SCB3_THAOC</name>
<dbReference type="SUPFAM" id="SSF46934">
    <property type="entry name" value="UBA-like"/>
    <property type="match status" value="1"/>
</dbReference>
<dbReference type="EMBL" id="AGNL01024840">
    <property type="protein sequence ID" value="EJK58581.1"/>
    <property type="molecule type" value="Genomic_DNA"/>
</dbReference>
<dbReference type="Proteomes" id="UP000266841">
    <property type="component" value="Unassembled WGS sequence"/>
</dbReference>
<proteinExistence type="predicted"/>
<keyword evidence="4" id="KW-1185">Reference proteome</keyword>
<feature type="compositionally biased region" description="Basic and acidic residues" evidence="1">
    <location>
        <begin position="55"/>
        <end position="77"/>
    </location>
</feature>
<evidence type="ECO:0000259" key="2">
    <source>
        <dbReference type="PROSITE" id="PS50030"/>
    </source>
</evidence>
<protein>
    <recommendedName>
        <fullName evidence="2">UBA domain-containing protein</fullName>
    </recommendedName>
</protein>
<dbReference type="InterPro" id="IPR009060">
    <property type="entry name" value="UBA-like_sf"/>
</dbReference>
<dbReference type="AlphaFoldDB" id="K0SCB3"/>
<evidence type="ECO:0000313" key="3">
    <source>
        <dbReference type="EMBL" id="EJK58581.1"/>
    </source>
</evidence>
<comment type="caution">
    <text evidence="3">The sequence shown here is derived from an EMBL/GenBank/DDBJ whole genome shotgun (WGS) entry which is preliminary data.</text>
</comment>
<evidence type="ECO:0000256" key="1">
    <source>
        <dbReference type="SAM" id="MobiDB-lite"/>
    </source>
</evidence>
<dbReference type="OrthoDB" id="267397at2759"/>
<reference evidence="3 4" key="1">
    <citation type="journal article" date="2012" name="Genome Biol.">
        <title>Genome and low-iron response of an oceanic diatom adapted to chronic iron limitation.</title>
        <authorList>
            <person name="Lommer M."/>
            <person name="Specht M."/>
            <person name="Roy A.S."/>
            <person name="Kraemer L."/>
            <person name="Andreson R."/>
            <person name="Gutowska M.A."/>
            <person name="Wolf J."/>
            <person name="Bergner S.V."/>
            <person name="Schilhabel M.B."/>
            <person name="Klostermeier U.C."/>
            <person name="Beiko R.G."/>
            <person name="Rosenstiel P."/>
            <person name="Hippler M."/>
            <person name="Laroche J."/>
        </authorList>
    </citation>
    <scope>NUCLEOTIDE SEQUENCE [LARGE SCALE GENOMIC DNA]</scope>
    <source>
        <strain evidence="3 4">CCMP1005</strain>
    </source>
</reference>
<feature type="compositionally biased region" description="Low complexity" evidence="1">
    <location>
        <begin position="36"/>
        <end position="53"/>
    </location>
</feature>
<evidence type="ECO:0000313" key="4">
    <source>
        <dbReference type="Proteomes" id="UP000266841"/>
    </source>
</evidence>
<feature type="region of interest" description="Disordered" evidence="1">
    <location>
        <begin position="31"/>
        <end position="77"/>
    </location>
</feature>
<dbReference type="Pfam" id="PF00627">
    <property type="entry name" value="UBA"/>
    <property type="match status" value="1"/>
</dbReference>
<feature type="domain" description="UBA" evidence="2">
    <location>
        <begin position="1"/>
        <end position="30"/>
    </location>
</feature>
<organism evidence="3 4">
    <name type="scientific">Thalassiosira oceanica</name>
    <name type="common">Marine diatom</name>
    <dbReference type="NCBI Taxonomy" id="159749"/>
    <lineage>
        <taxon>Eukaryota</taxon>
        <taxon>Sar</taxon>
        <taxon>Stramenopiles</taxon>
        <taxon>Ochrophyta</taxon>
        <taxon>Bacillariophyta</taxon>
        <taxon>Coscinodiscophyceae</taxon>
        <taxon>Thalassiosirophycidae</taxon>
        <taxon>Thalassiosirales</taxon>
        <taxon>Thalassiosiraceae</taxon>
        <taxon>Thalassiosira</taxon>
    </lineage>
</organism>
<gene>
    <name evidence="3" type="ORF">THAOC_21282</name>
</gene>
<dbReference type="PROSITE" id="PS50030">
    <property type="entry name" value="UBA"/>
    <property type="match status" value="1"/>
</dbReference>
<sequence length="77" mass="7985">MGFSDRSANIRALTASNGNVNRAIEILLESPPEMGDSAASESVAEAEVSSDSNAEAERSGESATNEEPKGSAEKKND</sequence>
<dbReference type="Gene3D" id="1.10.8.10">
    <property type="entry name" value="DNA helicase RuvA subunit, C-terminal domain"/>
    <property type="match status" value="1"/>
</dbReference>